<organism evidence="2 3">
    <name type="scientific">Dendrobium thyrsiflorum</name>
    <name type="common">Pinecone-like raceme dendrobium</name>
    <name type="synonym">Orchid</name>
    <dbReference type="NCBI Taxonomy" id="117978"/>
    <lineage>
        <taxon>Eukaryota</taxon>
        <taxon>Viridiplantae</taxon>
        <taxon>Streptophyta</taxon>
        <taxon>Embryophyta</taxon>
        <taxon>Tracheophyta</taxon>
        <taxon>Spermatophyta</taxon>
        <taxon>Magnoliopsida</taxon>
        <taxon>Liliopsida</taxon>
        <taxon>Asparagales</taxon>
        <taxon>Orchidaceae</taxon>
        <taxon>Epidendroideae</taxon>
        <taxon>Malaxideae</taxon>
        <taxon>Dendrobiinae</taxon>
        <taxon>Dendrobium</taxon>
    </lineage>
</organism>
<dbReference type="EMBL" id="JANQDX010000017">
    <property type="protein sequence ID" value="KAL0909084.1"/>
    <property type="molecule type" value="Genomic_DNA"/>
</dbReference>
<keyword evidence="3" id="KW-1185">Reference proteome</keyword>
<comment type="caution">
    <text evidence="2">The sequence shown here is derived from an EMBL/GenBank/DDBJ whole genome shotgun (WGS) entry which is preliminary data.</text>
</comment>
<dbReference type="Proteomes" id="UP001552299">
    <property type="component" value="Unassembled WGS sequence"/>
</dbReference>
<protein>
    <submittedName>
        <fullName evidence="2">Uncharacterized protein</fullName>
    </submittedName>
</protein>
<dbReference type="AlphaFoldDB" id="A0ABD0U8S6"/>
<evidence type="ECO:0000256" key="1">
    <source>
        <dbReference type="SAM" id="SignalP"/>
    </source>
</evidence>
<feature type="signal peptide" evidence="1">
    <location>
        <begin position="1"/>
        <end position="19"/>
    </location>
</feature>
<name>A0ABD0U8S6_DENTH</name>
<proteinExistence type="predicted"/>
<evidence type="ECO:0000313" key="3">
    <source>
        <dbReference type="Proteomes" id="UP001552299"/>
    </source>
</evidence>
<gene>
    <name evidence="2" type="ORF">M5K25_023610</name>
</gene>
<evidence type="ECO:0000313" key="2">
    <source>
        <dbReference type="EMBL" id="KAL0909084.1"/>
    </source>
</evidence>
<reference evidence="2 3" key="1">
    <citation type="journal article" date="2024" name="Plant Biotechnol. J.">
        <title>Dendrobium thyrsiflorum genome and its molecular insights into genes involved in important horticultural traits.</title>
        <authorList>
            <person name="Chen B."/>
            <person name="Wang J.Y."/>
            <person name="Zheng P.J."/>
            <person name="Li K.L."/>
            <person name="Liang Y.M."/>
            <person name="Chen X.F."/>
            <person name="Zhang C."/>
            <person name="Zhao X."/>
            <person name="He X."/>
            <person name="Zhang G.Q."/>
            <person name="Liu Z.J."/>
            <person name="Xu Q."/>
        </authorList>
    </citation>
    <scope>NUCLEOTIDE SEQUENCE [LARGE SCALE GENOMIC DNA]</scope>
    <source>
        <strain evidence="2">GZMU011</strain>
    </source>
</reference>
<sequence>MVAMGLSFEILLWLRRIGGRIFSSVVIANCSRSSNVLRIMAEAWEARDVCWSAKFSMISLASTVRRKVGKSLRRMPFISPGNQSTLVSRNPSLIFPTSVKATVHEVTIVVVSEVAAGAGCPEENLRNAELTSSVEGEGHGSIGYDAGDRWLAVVVVFFIEFCKETAKVGETVLGCGIANSWSVLCGVFFGERKTVGDEFDIFELGKVI</sequence>
<feature type="chain" id="PRO_5044817839" evidence="1">
    <location>
        <begin position="20"/>
        <end position="208"/>
    </location>
</feature>
<accession>A0ABD0U8S6</accession>
<keyword evidence="1" id="KW-0732">Signal</keyword>